<organism evidence="2 3">
    <name type="scientific">Hungatella hathewayi</name>
    <dbReference type="NCBI Taxonomy" id="154046"/>
    <lineage>
        <taxon>Bacteria</taxon>
        <taxon>Bacillati</taxon>
        <taxon>Bacillota</taxon>
        <taxon>Clostridia</taxon>
        <taxon>Lachnospirales</taxon>
        <taxon>Lachnospiraceae</taxon>
        <taxon>Hungatella</taxon>
    </lineage>
</organism>
<keyword evidence="1" id="KW-1133">Transmembrane helix</keyword>
<name>A0A3E3DTE8_9FIRM</name>
<feature type="transmembrane region" description="Helical" evidence="1">
    <location>
        <begin position="72"/>
        <end position="93"/>
    </location>
</feature>
<dbReference type="AlphaFoldDB" id="A0A3E3DTE8"/>
<evidence type="ECO:0000313" key="2">
    <source>
        <dbReference type="EMBL" id="RGD72483.1"/>
    </source>
</evidence>
<gene>
    <name evidence="2" type="ORF">DWX31_01145</name>
</gene>
<accession>A0A3E3DTE8</accession>
<evidence type="ECO:0000313" key="3">
    <source>
        <dbReference type="Proteomes" id="UP000261023"/>
    </source>
</evidence>
<feature type="transmembrane region" description="Helical" evidence="1">
    <location>
        <begin position="105"/>
        <end position="125"/>
    </location>
</feature>
<reference evidence="2 3" key="1">
    <citation type="submission" date="2018-08" db="EMBL/GenBank/DDBJ databases">
        <title>A genome reference for cultivated species of the human gut microbiota.</title>
        <authorList>
            <person name="Zou Y."/>
            <person name="Xue W."/>
            <person name="Luo G."/>
        </authorList>
    </citation>
    <scope>NUCLEOTIDE SEQUENCE [LARGE SCALE GENOMIC DNA]</scope>
    <source>
        <strain evidence="2 3">AF19-13AC</strain>
    </source>
</reference>
<dbReference type="EMBL" id="QTJW01000001">
    <property type="protein sequence ID" value="RGD72483.1"/>
    <property type="molecule type" value="Genomic_DNA"/>
</dbReference>
<keyword evidence="1" id="KW-0472">Membrane</keyword>
<sequence length="140" mass="16106">MALYDWRCTIGSVRLALYNWRCTIGAVQLALYNWRCTTGIWPQCFRLNTILQDFSEEINSCMLTAAISRSRVYFHCPILPVISFSMLSTFPRLVFTSSIPQYSQISIRAANTHGFLALIFFIRPLDSTYGIKKFRITSIS</sequence>
<dbReference type="Proteomes" id="UP000261023">
    <property type="component" value="Unassembled WGS sequence"/>
</dbReference>
<comment type="caution">
    <text evidence="2">The sequence shown here is derived from an EMBL/GenBank/DDBJ whole genome shotgun (WGS) entry which is preliminary data.</text>
</comment>
<proteinExistence type="predicted"/>
<keyword evidence="1" id="KW-0812">Transmembrane</keyword>
<evidence type="ECO:0000256" key="1">
    <source>
        <dbReference type="SAM" id="Phobius"/>
    </source>
</evidence>
<protein>
    <submittedName>
        <fullName evidence="2">Uncharacterized protein</fullName>
    </submittedName>
</protein>